<dbReference type="PANTHER" id="PTHR37850">
    <property type="entry name" value="STRU PROTEIN"/>
    <property type="match status" value="1"/>
</dbReference>
<dbReference type="PANTHER" id="PTHR37850:SF2">
    <property type="entry name" value="SAF DOMAIN PROTEIN"/>
    <property type="match status" value="1"/>
</dbReference>
<proteinExistence type="predicted"/>
<dbReference type="EMBL" id="BARV01001058">
    <property type="protein sequence ID" value="GAH91456.1"/>
    <property type="molecule type" value="Genomic_DNA"/>
</dbReference>
<feature type="domain" description="Oxidoreductase DRL-like catalytic" evidence="1">
    <location>
        <begin position="185"/>
        <end position="347"/>
    </location>
</feature>
<comment type="caution">
    <text evidence="2">The sequence shown here is derived from an EMBL/GenBank/DDBJ whole genome shotgun (WGS) entry which is preliminary data.</text>
</comment>
<protein>
    <recommendedName>
        <fullName evidence="1">Oxidoreductase DRL-like catalytic domain-containing protein</fullName>
    </recommendedName>
</protein>
<evidence type="ECO:0000313" key="2">
    <source>
        <dbReference type="EMBL" id="GAH91456.1"/>
    </source>
</evidence>
<dbReference type="InterPro" id="IPR036291">
    <property type="entry name" value="NAD(P)-bd_dom_sf"/>
</dbReference>
<dbReference type="AlphaFoldDB" id="X1J9U4"/>
<dbReference type="SUPFAM" id="SSF51735">
    <property type="entry name" value="NAD(P)-binding Rossmann-fold domains"/>
    <property type="match status" value="1"/>
</dbReference>
<gene>
    <name evidence="2" type="ORF">S06H3_03301</name>
</gene>
<evidence type="ECO:0000259" key="1">
    <source>
        <dbReference type="Pfam" id="PF21135"/>
    </source>
</evidence>
<dbReference type="CDD" id="cd11616">
    <property type="entry name" value="SAF_DH_OX_like"/>
    <property type="match status" value="1"/>
</dbReference>
<name>X1J9U4_9ZZZZ</name>
<dbReference type="Gene3D" id="3.40.50.720">
    <property type="entry name" value="NAD(P)-binding Rossmann-like Domain"/>
    <property type="match status" value="1"/>
</dbReference>
<accession>X1J9U4</accession>
<dbReference type="InterPro" id="IPR048423">
    <property type="entry name" value="DRL_cat"/>
</dbReference>
<reference evidence="2" key="1">
    <citation type="journal article" date="2014" name="Front. Microbiol.">
        <title>High frequency of phylogenetically diverse reductive dehalogenase-homologous genes in deep subseafloor sedimentary metagenomes.</title>
        <authorList>
            <person name="Kawai M."/>
            <person name="Futagami T."/>
            <person name="Toyoda A."/>
            <person name="Takaki Y."/>
            <person name="Nishi S."/>
            <person name="Hori S."/>
            <person name="Arai W."/>
            <person name="Tsubouchi T."/>
            <person name="Morono Y."/>
            <person name="Uchiyama I."/>
            <person name="Ito T."/>
            <person name="Fujiyama A."/>
            <person name="Inagaki F."/>
            <person name="Takami H."/>
        </authorList>
    </citation>
    <scope>NUCLEOTIDE SEQUENCE</scope>
    <source>
        <strain evidence="2">Expedition CK06-06</strain>
    </source>
</reference>
<sequence length="457" mass="49620">MLGLNKKLKSLASKGKSIKVAIAGVGQMGRSLVSHIRELDGMQVLAAVDQDIGRITGTLKELAISYDEMVLVESKNKINIENNNISTITIEDSRLDINIRKKLNQLAGEDKLIVADDLAVLFVLDEVDVIVDATGSPEAGAYIASNAISCKKHIVTLNVEADVTIGPLLKKMADEAGVVYTVSAGDEPAALKELYDFADALGLEVIAAGKGKNNPLDRYANPTTLKDYAESKGSSAHMMTSFVDGTKSMIEMACLSNSTGLVSDCRGMHGPMADIKDLLNVFRLKKDGGILSRKGVVDFVIGDLAPGVFMVYTTENKMIRADLEYLMLGSGPYYLIYRPYHLTSIETPLSIARAYFYGEPTIVPDCGLISEVITIAKKDLKAGDAIDGIGRYTVYGLIEEYSKAKQEGLMPIGLSQGCVLKNDMEKDQPIKYNDVSLARDSLLLKLRKSQDKLDKTF</sequence>
<organism evidence="2">
    <name type="scientific">marine sediment metagenome</name>
    <dbReference type="NCBI Taxonomy" id="412755"/>
    <lineage>
        <taxon>unclassified sequences</taxon>
        <taxon>metagenomes</taxon>
        <taxon>ecological metagenomes</taxon>
    </lineage>
</organism>
<dbReference type="Pfam" id="PF21135">
    <property type="entry name" value="DRL_cat"/>
    <property type="match status" value="1"/>
</dbReference>